<dbReference type="Proteomes" id="UP000255014">
    <property type="component" value="Unassembled WGS sequence"/>
</dbReference>
<proteinExistence type="predicted"/>
<gene>
    <name evidence="1" type="ORF">NCTC10911_01560</name>
</gene>
<dbReference type="GeneID" id="69601130"/>
<dbReference type="Pfam" id="PF03729">
    <property type="entry name" value="DUF308"/>
    <property type="match status" value="1"/>
</dbReference>
<dbReference type="GO" id="GO:0005886">
    <property type="term" value="C:plasma membrane"/>
    <property type="evidence" value="ECO:0007669"/>
    <property type="project" value="TreeGrafter"/>
</dbReference>
<reference evidence="1 2" key="1">
    <citation type="submission" date="2018-06" db="EMBL/GenBank/DDBJ databases">
        <authorList>
            <consortium name="Pathogen Informatics"/>
            <person name="Doyle S."/>
        </authorList>
    </citation>
    <scope>NUCLEOTIDE SEQUENCE [LARGE SCALE GENOMIC DNA]</scope>
    <source>
        <strain evidence="1 2">NCTC10911</strain>
    </source>
</reference>
<dbReference type="OMA" id="GIGWLFR"/>
<protein>
    <submittedName>
        <fullName evidence="1">Uncharacterized conserved protein</fullName>
    </submittedName>
</protein>
<dbReference type="PANTHER" id="PTHR34989">
    <property type="entry name" value="PROTEIN HDED"/>
    <property type="match status" value="1"/>
</dbReference>
<dbReference type="AlphaFoldDB" id="A0A0E8CLU8"/>
<dbReference type="InterPro" id="IPR005325">
    <property type="entry name" value="DUF308_memb"/>
</dbReference>
<dbReference type="RefSeq" id="WP_003818608.1">
    <property type="nucleotide sequence ID" value="NZ_AP024746.1"/>
</dbReference>
<organism evidence="1 2">
    <name type="scientific">Bordetella pertussis</name>
    <dbReference type="NCBI Taxonomy" id="520"/>
    <lineage>
        <taxon>Bacteria</taxon>
        <taxon>Pseudomonadati</taxon>
        <taxon>Pseudomonadota</taxon>
        <taxon>Betaproteobacteria</taxon>
        <taxon>Burkholderiales</taxon>
        <taxon>Alcaligenaceae</taxon>
        <taxon>Bordetella</taxon>
    </lineage>
</organism>
<dbReference type="EMBL" id="UFTT01000002">
    <property type="protein sequence ID" value="SUV64534.1"/>
    <property type="molecule type" value="Genomic_DNA"/>
</dbReference>
<name>A0A0E8CLU8_BORPT</name>
<evidence type="ECO:0000313" key="1">
    <source>
        <dbReference type="EMBL" id="SUV64534.1"/>
    </source>
</evidence>
<accession>A0A0E8CLU8</accession>
<dbReference type="InterPro" id="IPR052712">
    <property type="entry name" value="Acid_resist_chaperone_HdeD"/>
</dbReference>
<evidence type="ECO:0000313" key="2">
    <source>
        <dbReference type="Proteomes" id="UP000255014"/>
    </source>
</evidence>
<dbReference type="PANTHER" id="PTHR34989:SF1">
    <property type="entry name" value="PROTEIN HDED"/>
    <property type="match status" value="1"/>
</dbReference>
<sequence length="186" mass="19751">MVTDAVLNHAGREWGWVALRGVVAVLFGLMAVLMPGITLSALVLVWGAFALADGIFALVAGWRIRDQDKPLWPLILVGLTGIAAGIATFAWPGLTALVLLYIIAFWAVIGGVFQIAAAIRFRKDIENEWLHGLSGALSIVFGALLLFQPGAGALALVWVIGVYAVLFGVLLLALAFRLKNHVATPA</sequence>